<dbReference type="Proteomes" id="UP000324800">
    <property type="component" value="Unassembled WGS sequence"/>
</dbReference>
<name>A0A5J4UK14_9EUKA</name>
<feature type="region of interest" description="Disordered" evidence="1">
    <location>
        <begin position="1"/>
        <end position="114"/>
    </location>
</feature>
<dbReference type="EMBL" id="SNRW01015417">
    <property type="protein sequence ID" value="KAA6370400.1"/>
    <property type="molecule type" value="Genomic_DNA"/>
</dbReference>
<accession>A0A5J4UK14</accession>
<feature type="compositionally biased region" description="Polar residues" evidence="1">
    <location>
        <begin position="24"/>
        <end position="43"/>
    </location>
</feature>
<protein>
    <submittedName>
        <fullName evidence="2">Uncharacterized protein</fullName>
    </submittedName>
</protein>
<feature type="non-terminal residue" evidence="2">
    <location>
        <position position="1"/>
    </location>
</feature>
<comment type="caution">
    <text evidence="2">The sequence shown here is derived from an EMBL/GenBank/DDBJ whole genome shotgun (WGS) entry which is preliminary data.</text>
</comment>
<evidence type="ECO:0000313" key="3">
    <source>
        <dbReference type="Proteomes" id="UP000324800"/>
    </source>
</evidence>
<dbReference type="AlphaFoldDB" id="A0A5J4UK14"/>
<organism evidence="2 3">
    <name type="scientific">Streblomastix strix</name>
    <dbReference type="NCBI Taxonomy" id="222440"/>
    <lineage>
        <taxon>Eukaryota</taxon>
        <taxon>Metamonada</taxon>
        <taxon>Preaxostyla</taxon>
        <taxon>Oxymonadida</taxon>
        <taxon>Streblomastigidae</taxon>
        <taxon>Streblomastix</taxon>
    </lineage>
</organism>
<sequence>YDSFSEGRTKKGARYLADGIILDPQSSNEEGSKYPSNTLTPQHPTLAYSAVLPQAKENIIDKNDSKINNEKKNENNDDKQQDIKQDSIESDQQIPSPPKRPQTPPSPTTCMNKEPSLAFDLAPFELDLISPSEFSEPRTTIFLADTSRVSTSIHAAKWENIVVDITSSVPKHMNIRKTYLGLYDLKHDPGYVGNVHCFLKFTKG</sequence>
<evidence type="ECO:0000256" key="1">
    <source>
        <dbReference type="SAM" id="MobiDB-lite"/>
    </source>
</evidence>
<feature type="compositionally biased region" description="Pro residues" evidence="1">
    <location>
        <begin position="95"/>
        <end position="107"/>
    </location>
</feature>
<evidence type="ECO:0000313" key="2">
    <source>
        <dbReference type="EMBL" id="KAA6370400.1"/>
    </source>
</evidence>
<feature type="compositionally biased region" description="Basic and acidic residues" evidence="1">
    <location>
        <begin position="58"/>
        <end position="87"/>
    </location>
</feature>
<proteinExistence type="predicted"/>
<reference evidence="2 3" key="1">
    <citation type="submission" date="2019-03" db="EMBL/GenBank/DDBJ databases">
        <title>Single cell metagenomics reveals metabolic interactions within the superorganism composed of flagellate Streblomastix strix and complex community of Bacteroidetes bacteria on its surface.</title>
        <authorList>
            <person name="Treitli S.C."/>
            <person name="Kolisko M."/>
            <person name="Husnik F."/>
            <person name="Keeling P."/>
            <person name="Hampl V."/>
        </authorList>
    </citation>
    <scope>NUCLEOTIDE SEQUENCE [LARGE SCALE GENOMIC DNA]</scope>
    <source>
        <strain evidence="2">ST1C</strain>
    </source>
</reference>
<gene>
    <name evidence="2" type="ORF">EZS28_034074</name>
</gene>